<name>A0A5N6PGS0_9ASTR</name>
<gene>
    <name evidence="2" type="ORF">E3N88_07888</name>
</gene>
<sequence length="119" mass="13014">MNAGRLRADRMKVHSEEAWSNEKHGDRMKADRRALAIRRMTRLIPPPPTSLAQVSPNPAPKTSCNAGNNNTIMFSAGKTHSPGCGGSRCASRPLNGADTGSNHISEHKKPRDLRKSQNF</sequence>
<comment type="caution">
    <text evidence="2">The sequence shown here is derived from an EMBL/GenBank/DDBJ whole genome shotgun (WGS) entry which is preliminary data.</text>
</comment>
<proteinExistence type="predicted"/>
<reference evidence="2 3" key="1">
    <citation type="submission" date="2019-05" db="EMBL/GenBank/DDBJ databases">
        <title>Mikania micrantha, genome provides insights into the molecular mechanism of rapid growth.</title>
        <authorList>
            <person name="Liu B."/>
        </authorList>
    </citation>
    <scope>NUCLEOTIDE SEQUENCE [LARGE SCALE GENOMIC DNA]</scope>
    <source>
        <strain evidence="2">NLD-2019</strain>
        <tissue evidence="2">Leaf</tissue>
    </source>
</reference>
<feature type="region of interest" description="Disordered" evidence="1">
    <location>
        <begin position="1"/>
        <end position="29"/>
    </location>
</feature>
<feature type="region of interest" description="Disordered" evidence="1">
    <location>
        <begin position="41"/>
        <end position="66"/>
    </location>
</feature>
<protein>
    <submittedName>
        <fullName evidence="2">Uncharacterized protein</fullName>
    </submittedName>
</protein>
<dbReference type="Proteomes" id="UP000326396">
    <property type="component" value="Linkage Group LG12"/>
</dbReference>
<organism evidence="2 3">
    <name type="scientific">Mikania micrantha</name>
    <name type="common">bitter vine</name>
    <dbReference type="NCBI Taxonomy" id="192012"/>
    <lineage>
        <taxon>Eukaryota</taxon>
        <taxon>Viridiplantae</taxon>
        <taxon>Streptophyta</taxon>
        <taxon>Embryophyta</taxon>
        <taxon>Tracheophyta</taxon>
        <taxon>Spermatophyta</taxon>
        <taxon>Magnoliopsida</taxon>
        <taxon>eudicotyledons</taxon>
        <taxon>Gunneridae</taxon>
        <taxon>Pentapetalae</taxon>
        <taxon>asterids</taxon>
        <taxon>campanulids</taxon>
        <taxon>Asterales</taxon>
        <taxon>Asteraceae</taxon>
        <taxon>Asteroideae</taxon>
        <taxon>Heliantheae alliance</taxon>
        <taxon>Eupatorieae</taxon>
        <taxon>Mikania</taxon>
    </lineage>
</organism>
<evidence type="ECO:0000313" key="2">
    <source>
        <dbReference type="EMBL" id="KAD6453183.1"/>
    </source>
</evidence>
<evidence type="ECO:0000256" key="1">
    <source>
        <dbReference type="SAM" id="MobiDB-lite"/>
    </source>
</evidence>
<keyword evidence="3" id="KW-1185">Reference proteome</keyword>
<dbReference type="AlphaFoldDB" id="A0A5N6PGS0"/>
<feature type="compositionally biased region" description="Basic and acidic residues" evidence="1">
    <location>
        <begin position="104"/>
        <end position="119"/>
    </location>
</feature>
<feature type="region of interest" description="Disordered" evidence="1">
    <location>
        <begin position="80"/>
        <end position="119"/>
    </location>
</feature>
<accession>A0A5N6PGS0</accession>
<evidence type="ECO:0000313" key="3">
    <source>
        <dbReference type="Proteomes" id="UP000326396"/>
    </source>
</evidence>
<feature type="compositionally biased region" description="Polar residues" evidence="1">
    <location>
        <begin position="50"/>
        <end position="66"/>
    </location>
</feature>
<dbReference type="EMBL" id="SZYD01000004">
    <property type="protein sequence ID" value="KAD6453183.1"/>
    <property type="molecule type" value="Genomic_DNA"/>
</dbReference>